<evidence type="ECO:0000256" key="1">
    <source>
        <dbReference type="ARBA" id="ARBA00001946"/>
    </source>
</evidence>
<dbReference type="SUPFAM" id="SSF88713">
    <property type="entry name" value="Glycoside hydrolase/deacetylase"/>
    <property type="match status" value="1"/>
</dbReference>
<dbReference type="GO" id="GO:0019213">
    <property type="term" value="F:deacetylase activity"/>
    <property type="evidence" value="ECO:0007669"/>
    <property type="project" value="TreeGrafter"/>
</dbReference>
<organism evidence="7">
    <name type="scientific">Ignavibacterium album</name>
    <dbReference type="NCBI Taxonomy" id="591197"/>
    <lineage>
        <taxon>Bacteria</taxon>
        <taxon>Pseudomonadati</taxon>
        <taxon>Ignavibacteriota</taxon>
        <taxon>Ignavibacteria</taxon>
        <taxon>Ignavibacteriales</taxon>
        <taxon>Ignavibacteriaceae</taxon>
        <taxon>Ignavibacterium</taxon>
    </lineage>
</organism>
<keyword evidence="3" id="KW-0378">Hydrolase</keyword>
<comment type="cofactor">
    <cofactor evidence="1">
        <name>Mg(2+)</name>
        <dbReference type="ChEBI" id="CHEBI:18420"/>
    </cofactor>
</comment>
<name>A0A7V2ZM23_9BACT</name>
<dbReference type="PANTHER" id="PTHR31609:SF1">
    <property type="entry name" value="CARBOHYDRATE DEACETYLASE"/>
    <property type="match status" value="1"/>
</dbReference>
<dbReference type="EMBL" id="DSUJ01000011">
    <property type="protein sequence ID" value="HFI92467.1"/>
    <property type="molecule type" value="Genomic_DNA"/>
</dbReference>
<dbReference type="InterPro" id="IPR011330">
    <property type="entry name" value="Glyco_hydro/deAcase_b/a-brl"/>
</dbReference>
<dbReference type="AlphaFoldDB" id="A0A7V2ZM23"/>
<dbReference type="Gene3D" id="3.20.20.370">
    <property type="entry name" value="Glycoside hydrolase/deacetylase"/>
    <property type="match status" value="1"/>
</dbReference>
<feature type="signal peptide" evidence="6">
    <location>
        <begin position="1"/>
        <end position="19"/>
    </location>
</feature>
<comment type="caution">
    <text evidence="7">The sequence shown here is derived from an EMBL/GenBank/DDBJ whole genome shotgun (WGS) entry which is preliminary data.</text>
</comment>
<dbReference type="GO" id="GO:0016787">
    <property type="term" value="F:hydrolase activity"/>
    <property type="evidence" value="ECO:0007669"/>
    <property type="project" value="UniProtKB-KW"/>
</dbReference>
<gene>
    <name evidence="7" type="ORF">ENS31_13200</name>
</gene>
<evidence type="ECO:0000256" key="4">
    <source>
        <dbReference type="ARBA" id="ARBA00022842"/>
    </source>
</evidence>
<sequence>MKHLVATLLIAAVSMTTFAQNSLEGNFLIIRCDDIGMSHSVNMAAKELIDEGLKFSASVMVPCGWFDEAVSLLKNANNVSVGIHLTLNSEWKNYRWGPVAGVSIVPSLVDSLGYFFPSRAKFFANNPSLDEVEIELRAQIEKAIKSGLKISYLDYHMGTAVDKPEMRKIVEKLASEYKLAISRYLGEKDMNSMYSVPVELKYNHLVSVLDSLDNNNINLLVCHIGKDNDELAAMIDLNEFGLKEMSKHREAELNALLKAIQNNEFTKRKINLINYSDLIKLKGIGQMRSPIETGY</sequence>
<proteinExistence type="predicted"/>
<evidence type="ECO:0000313" key="7">
    <source>
        <dbReference type="EMBL" id="HFI92467.1"/>
    </source>
</evidence>
<reference evidence="7" key="1">
    <citation type="journal article" date="2020" name="mSystems">
        <title>Genome- and Community-Level Interaction Insights into Carbon Utilization and Element Cycling Functions of Hydrothermarchaeota in Hydrothermal Sediment.</title>
        <authorList>
            <person name="Zhou Z."/>
            <person name="Liu Y."/>
            <person name="Xu W."/>
            <person name="Pan J."/>
            <person name="Luo Z.H."/>
            <person name="Li M."/>
        </authorList>
    </citation>
    <scope>NUCLEOTIDE SEQUENCE [LARGE SCALE GENOMIC DNA]</scope>
    <source>
        <strain evidence="7">SpSt-479</strain>
    </source>
</reference>
<dbReference type="PANTHER" id="PTHR31609">
    <property type="entry name" value="YDJC DEACETYLASE FAMILY MEMBER"/>
    <property type="match status" value="1"/>
</dbReference>
<protein>
    <submittedName>
        <fullName evidence="7">ChbG/HpnK family deacetylase</fullName>
    </submittedName>
</protein>
<keyword evidence="6" id="KW-0732">Signal</keyword>
<keyword evidence="5" id="KW-0119">Carbohydrate metabolism</keyword>
<keyword evidence="2" id="KW-0479">Metal-binding</keyword>
<dbReference type="GO" id="GO:0046872">
    <property type="term" value="F:metal ion binding"/>
    <property type="evidence" value="ECO:0007669"/>
    <property type="project" value="UniProtKB-KW"/>
</dbReference>
<dbReference type="InterPro" id="IPR006879">
    <property type="entry name" value="YdjC-like"/>
</dbReference>
<evidence type="ECO:0000256" key="3">
    <source>
        <dbReference type="ARBA" id="ARBA00022801"/>
    </source>
</evidence>
<evidence type="ECO:0000256" key="2">
    <source>
        <dbReference type="ARBA" id="ARBA00022723"/>
    </source>
</evidence>
<evidence type="ECO:0000256" key="6">
    <source>
        <dbReference type="SAM" id="SignalP"/>
    </source>
</evidence>
<keyword evidence="4" id="KW-0460">Magnesium</keyword>
<feature type="chain" id="PRO_5030808751" evidence="6">
    <location>
        <begin position="20"/>
        <end position="295"/>
    </location>
</feature>
<dbReference type="Pfam" id="PF04794">
    <property type="entry name" value="YdjC"/>
    <property type="match status" value="1"/>
</dbReference>
<evidence type="ECO:0000256" key="5">
    <source>
        <dbReference type="ARBA" id="ARBA00023277"/>
    </source>
</evidence>
<dbReference type="GO" id="GO:0005975">
    <property type="term" value="P:carbohydrate metabolic process"/>
    <property type="evidence" value="ECO:0007669"/>
    <property type="project" value="InterPro"/>
</dbReference>
<accession>A0A7V2ZM23</accession>